<name>B4QBM4_DROSI</name>
<gene>
    <name evidence="1" type="primary">Dsim\GD25896</name>
    <name evidence="1" type="ORF">Dsim_GD25896</name>
</gene>
<sequence>MATSTSSTITIGTTVTPNNMAVTATHPIEMVTLVAATQEDEEAAVETTTALTEAAQFWSRD</sequence>
<dbReference type="EMBL" id="CM000362">
    <property type="protein sequence ID" value="EDX06641.1"/>
    <property type="molecule type" value="Genomic_DNA"/>
</dbReference>
<evidence type="ECO:0000313" key="1">
    <source>
        <dbReference type="EMBL" id="EDX06641.1"/>
    </source>
</evidence>
<reference evidence="1 2" key="1">
    <citation type="journal article" date="2007" name="Nature">
        <title>Evolution of genes and genomes on the Drosophila phylogeny.</title>
        <authorList>
            <consortium name="Drosophila 12 Genomes Consortium"/>
            <person name="Clark A.G."/>
            <person name="Eisen M.B."/>
            <person name="Smith D.R."/>
            <person name="Bergman C.M."/>
            <person name="Oliver B."/>
            <person name="Markow T.A."/>
            <person name="Kaufman T.C."/>
            <person name="Kellis M."/>
            <person name="Gelbart W."/>
            <person name="Iyer V.N."/>
            <person name="Pollard D.A."/>
            <person name="Sackton T.B."/>
            <person name="Larracuente A.M."/>
            <person name="Singh N.D."/>
            <person name="Abad J.P."/>
            <person name="Abt D.N."/>
            <person name="Adryan B."/>
            <person name="Aguade M."/>
            <person name="Akashi H."/>
            <person name="Anderson W.W."/>
            <person name="Aquadro C.F."/>
            <person name="Ardell D.H."/>
            <person name="Arguello R."/>
            <person name="Artieri C.G."/>
            <person name="Barbash D.A."/>
            <person name="Barker D."/>
            <person name="Barsanti P."/>
            <person name="Batterham P."/>
            <person name="Batzoglou S."/>
            <person name="Begun D."/>
            <person name="Bhutkar A."/>
            <person name="Blanco E."/>
            <person name="Bosak S.A."/>
            <person name="Bradley R.K."/>
            <person name="Brand A.D."/>
            <person name="Brent M.R."/>
            <person name="Brooks A.N."/>
            <person name="Brown R.H."/>
            <person name="Butlin R.K."/>
            <person name="Caggese C."/>
            <person name="Calvi B.R."/>
            <person name="Bernardo de Carvalho A."/>
            <person name="Caspi A."/>
            <person name="Castrezana S."/>
            <person name="Celniker S.E."/>
            <person name="Chang J.L."/>
            <person name="Chapple C."/>
            <person name="Chatterji S."/>
            <person name="Chinwalla A."/>
            <person name="Civetta A."/>
            <person name="Clifton S.W."/>
            <person name="Comeron J.M."/>
            <person name="Costello J.C."/>
            <person name="Coyne J.A."/>
            <person name="Daub J."/>
            <person name="David R.G."/>
            <person name="Delcher A.L."/>
            <person name="Delehaunty K."/>
            <person name="Do C.B."/>
            <person name="Ebling H."/>
            <person name="Edwards K."/>
            <person name="Eickbush T."/>
            <person name="Evans J.D."/>
            <person name="Filipski A."/>
            <person name="Findeiss S."/>
            <person name="Freyhult E."/>
            <person name="Fulton L."/>
            <person name="Fulton R."/>
            <person name="Garcia A.C."/>
            <person name="Gardiner A."/>
            <person name="Garfield D.A."/>
            <person name="Garvin B.E."/>
            <person name="Gibson G."/>
            <person name="Gilbert D."/>
            <person name="Gnerre S."/>
            <person name="Godfrey J."/>
            <person name="Good R."/>
            <person name="Gotea V."/>
            <person name="Gravely B."/>
            <person name="Greenberg A.J."/>
            <person name="Griffiths-Jones S."/>
            <person name="Gross S."/>
            <person name="Guigo R."/>
            <person name="Gustafson E.A."/>
            <person name="Haerty W."/>
            <person name="Hahn M.W."/>
            <person name="Halligan D.L."/>
            <person name="Halpern A.L."/>
            <person name="Halter G.M."/>
            <person name="Han M.V."/>
            <person name="Heger A."/>
            <person name="Hillier L."/>
            <person name="Hinrichs A.S."/>
            <person name="Holmes I."/>
            <person name="Hoskins R.A."/>
            <person name="Hubisz M.J."/>
            <person name="Hultmark D."/>
            <person name="Huntley M.A."/>
            <person name="Jaffe D.B."/>
            <person name="Jagadeeshan S."/>
            <person name="Jeck W.R."/>
            <person name="Johnson J."/>
            <person name="Jones C.D."/>
            <person name="Jordan W.C."/>
            <person name="Karpen G.H."/>
            <person name="Kataoka E."/>
            <person name="Keightley P.D."/>
            <person name="Kheradpour P."/>
            <person name="Kirkness E.F."/>
            <person name="Koerich L.B."/>
            <person name="Kristiansen K."/>
            <person name="Kudrna D."/>
            <person name="Kulathinal R.J."/>
            <person name="Kumar S."/>
            <person name="Kwok R."/>
            <person name="Lander E."/>
            <person name="Langley C.H."/>
            <person name="Lapoint R."/>
            <person name="Lazzaro B.P."/>
            <person name="Lee S.J."/>
            <person name="Levesque L."/>
            <person name="Li R."/>
            <person name="Lin C.F."/>
            <person name="Lin M.F."/>
            <person name="Lindblad-Toh K."/>
            <person name="Llopart A."/>
            <person name="Long M."/>
            <person name="Low L."/>
            <person name="Lozovsky E."/>
            <person name="Lu J."/>
            <person name="Luo M."/>
            <person name="Machado C.A."/>
            <person name="Makalowski W."/>
            <person name="Marzo M."/>
            <person name="Matsuda M."/>
            <person name="Matzkin L."/>
            <person name="McAllister B."/>
            <person name="McBride C.S."/>
            <person name="McKernan B."/>
            <person name="McKernan K."/>
            <person name="Mendez-Lago M."/>
            <person name="Minx P."/>
            <person name="Mollenhauer M.U."/>
            <person name="Montooth K."/>
            <person name="Mount S.M."/>
            <person name="Mu X."/>
            <person name="Myers E."/>
            <person name="Negre B."/>
            <person name="Newfeld S."/>
            <person name="Nielsen R."/>
            <person name="Noor M.A."/>
            <person name="O'Grady P."/>
            <person name="Pachter L."/>
            <person name="Papaceit M."/>
            <person name="Parisi M.J."/>
            <person name="Parisi M."/>
            <person name="Parts L."/>
            <person name="Pedersen J.S."/>
            <person name="Pesole G."/>
            <person name="Phillippy A.M."/>
            <person name="Ponting C.P."/>
            <person name="Pop M."/>
            <person name="Porcelli D."/>
            <person name="Powell J.R."/>
            <person name="Prohaska S."/>
            <person name="Pruitt K."/>
            <person name="Puig M."/>
            <person name="Quesneville H."/>
            <person name="Ram K.R."/>
            <person name="Rand D."/>
            <person name="Rasmussen M.D."/>
            <person name="Reed L.K."/>
            <person name="Reenan R."/>
            <person name="Reily A."/>
            <person name="Remington K.A."/>
            <person name="Rieger T.T."/>
            <person name="Ritchie M.G."/>
            <person name="Robin C."/>
            <person name="Rogers Y.H."/>
            <person name="Rohde C."/>
            <person name="Rozas J."/>
            <person name="Rubenfield M.J."/>
            <person name="Ruiz A."/>
            <person name="Russo S."/>
            <person name="Salzberg S.L."/>
            <person name="Sanchez-Gracia A."/>
            <person name="Saranga D.J."/>
            <person name="Sato H."/>
            <person name="Schaeffer S.W."/>
            <person name="Schatz M.C."/>
            <person name="Schlenke T."/>
            <person name="Schwartz R."/>
            <person name="Segarra C."/>
            <person name="Singh R.S."/>
            <person name="Sirot L."/>
            <person name="Sirota M."/>
            <person name="Sisneros N.B."/>
            <person name="Smith C.D."/>
            <person name="Smith T.F."/>
            <person name="Spieth J."/>
            <person name="Stage D.E."/>
            <person name="Stark A."/>
            <person name="Stephan W."/>
            <person name="Strausberg R.L."/>
            <person name="Strempel S."/>
            <person name="Sturgill D."/>
            <person name="Sutton G."/>
            <person name="Sutton G.G."/>
            <person name="Tao W."/>
            <person name="Teichmann S."/>
            <person name="Tobari Y.N."/>
            <person name="Tomimura Y."/>
            <person name="Tsolas J.M."/>
            <person name="Valente V.L."/>
            <person name="Venter E."/>
            <person name="Venter J.C."/>
            <person name="Vicario S."/>
            <person name="Vieira F.G."/>
            <person name="Vilella A.J."/>
            <person name="Villasante A."/>
            <person name="Walenz B."/>
            <person name="Wang J."/>
            <person name="Wasserman M."/>
            <person name="Watts T."/>
            <person name="Wilson D."/>
            <person name="Wilson R.K."/>
            <person name="Wing R.A."/>
            <person name="Wolfner M.F."/>
            <person name="Wong A."/>
            <person name="Wong G.K."/>
            <person name="Wu C.I."/>
            <person name="Wu G."/>
            <person name="Yamamoto D."/>
            <person name="Yang H.P."/>
            <person name="Yang S.P."/>
            <person name="Yorke J.A."/>
            <person name="Yoshida K."/>
            <person name="Zdobnov E."/>
            <person name="Zhang P."/>
            <person name="Zhang Y."/>
            <person name="Zimin A.V."/>
            <person name="Baldwin J."/>
            <person name="Abdouelleil A."/>
            <person name="Abdulkadir J."/>
            <person name="Abebe A."/>
            <person name="Abera B."/>
            <person name="Abreu J."/>
            <person name="Acer S.C."/>
            <person name="Aftuck L."/>
            <person name="Alexander A."/>
            <person name="An P."/>
            <person name="Anderson E."/>
            <person name="Anderson S."/>
            <person name="Arachi H."/>
            <person name="Azer M."/>
            <person name="Bachantsang P."/>
            <person name="Barry A."/>
            <person name="Bayul T."/>
            <person name="Berlin A."/>
            <person name="Bessette D."/>
            <person name="Bloom T."/>
            <person name="Blye J."/>
            <person name="Boguslavskiy L."/>
            <person name="Bonnet C."/>
            <person name="Boukhgalter B."/>
            <person name="Bourzgui I."/>
            <person name="Brown A."/>
            <person name="Cahill P."/>
            <person name="Channer S."/>
            <person name="Cheshatsang Y."/>
            <person name="Chuda L."/>
            <person name="Citroen M."/>
            <person name="Collymore A."/>
            <person name="Cooke P."/>
            <person name="Costello M."/>
            <person name="D'Aco K."/>
            <person name="Daza R."/>
            <person name="De Haan G."/>
            <person name="DeGray S."/>
            <person name="DeMaso C."/>
            <person name="Dhargay N."/>
            <person name="Dooley K."/>
            <person name="Dooley E."/>
            <person name="Doricent M."/>
            <person name="Dorje P."/>
            <person name="Dorjee K."/>
            <person name="Dupes A."/>
            <person name="Elong R."/>
            <person name="Falk J."/>
            <person name="Farina A."/>
            <person name="Faro S."/>
            <person name="Ferguson D."/>
            <person name="Fisher S."/>
            <person name="Foley C.D."/>
            <person name="Franke A."/>
            <person name="Friedrich D."/>
            <person name="Gadbois L."/>
            <person name="Gearin G."/>
            <person name="Gearin C.R."/>
            <person name="Giannoukos G."/>
            <person name="Goode T."/>
            <person name="Graham J."/>
            <person name="Grandbois E."/>
            <person name="Grewal S."/>
            <person name="Gyaltsen K."/>
            <person name="Hafez N."/>
            <person name="Hagos B."/>
            <person name="Hall J."/>
            <person name="Henson C."/>
            <person name="Hollinger A."/>
            <person name="Honan T."/>
            <person name="Huard M.D."/>
            <person name="Hughes L."/>
            <person name="Hurhula B."/>
            <person name="Husby M.E."/>
            <person name="Kamat A."/>
            <person name="Kanga B."/>
            <person name="Kashin S."/>
            <person name="Khazanovich D."/>
            <person name="Kisner P."/>
            <person name="Lance K."/>
            <person name="Lara M."/>
            <person name="Lee W."/>
            <person name="Lennon N."/>
            <person name="Letendre F."/>
            <person name="LeVine R."/>
            <person name="Lipovsky A."/>
            <person name="Liu X."/>
            <person name="Liu J."/>
            <person name="Liu S."/>
            <person name="Lokyitsang T."/>
            <person name="Lokyitsang Y."/>
            <person name="Lubonja R."/>
            <person name="Lui A."/>
            <person name="MacDonald P."/>
            <person name="Magnisalis V."/>
            <person name="Maru K."/>
            <person name="Matthews C."/>
            <person name="McCusker W."/>
            <person name="McDonough S."/>
            <person name="Mehta T."/>
            <person name="Meldrim J."/>
            <person name="Meneus L."/>
            <person name="Mihai O."/>
            <person name="Mihalev A."/>
            <person name="Mihova T."/>
            <person name="Mittelman R."/>
            <person name="Mlenga V."/>
            <person name="Montmayeur A."/>
            <person name="Mulrain L."/>
            <person name="Navidi A."/>
            <person name="Naylor J."/>
            <person name="Negash T."/>
            <person name="Nguyen T."/>
            <person name="Nguyen N."/>
            <person name="Nicol R."/>
            <person name="Norbu C."/>
            <person name="Norbu N."/>
            <person name="Novod N."/>
            <person name="O'Neill B."/>
            <person name="Osman S."/>
            <person name="Markiewicz E."/>
            <person name="Oyono O.L."/>
            <person name="Patti C."/>
            <person name="Phunkhang P."/>
            <person name="Pierre F."/>
            <person name="Priest M."/>
            <person name="Raghuraman S."/>
            <person name="Rege F."/>
            <person name="Reyes R."/>
            <person name="Rise C."/>
            <person name="Rogov P."/>
            <person name="Ross K."/>
            <person name="Ryan E."/>
            <person name="Settipalli S."/>
            <person name="Shea T."/>
            <person name="Sherpa N."/>
            <person name="Shi L."/>
            <person name="Shih D."/>
            <person name="Sparrow T."/>
            <person name="Spaulding J."/>
            <person name="Stalker J."/>
            <person name="Stange-Thomann N."/>
            <person name="Stavropoulos S."/>
            <person name="Stone C."/>
            <person name="Strader C."/>
            <person name="Tesfaye S."/>
            <person name="Thomson T."/>
            <person name="Thoulutsang Y."/>
            <person name="Thoulutsang D."/>
            <person name="Topham K."/>
            <person name="Topping I."/>
            <person name="Tsamla T."/>
            <person name="Vassiliev H."/>
            <person name="Vo A."/>
            <person name="Wangchuk T."/>
            <person name="Wangdi T."/>
            <person name="Weiand M."/>
            <person name="Wilkinson J."/>
            <person name="Wilson A."/>
            <person name="Yadav S."/>
            <person name="Young G."/>
            <person name="Yu Q."/>
            <person name="Zembek L."/>
            <person name="Zhong D."/>
            <person name="Zimmer A."/>
            <person name="Zwirko Z."/>
            <person name="Jaffe D.B."/>
            <person name="Alvarez P."/>
            <person name="Brockman W."/>
            <person name="Butler J."/>
            <person name="Chin C."/>
            <person name="Gnerre S."/>
            <person name="Grabherr M."/>
            <person name="Kleber M."/>
            <person name="Mauceli E."/>
            <person name="MacCallum I."/>
        </authorList>
    </citation>
    <scope>NUCLEOTIDE SEQUENCE [LARGE SCALE GENOMIC DNA]</scope>
    <source>
        <strain evidence="2">white501</strain>
    </source>
</reference>
<accession>B4QBM4</accession>
<dbReference type="HOGENOM" id="CLU_2925085_0_0_1"/>
<protein>
    <submittedName>
        <fullName evidence="1">GD25896</fullName>
    </submittedName>
</protein>
<organism evidence="1 2">
    <name type="scientific">Drosophila simulans</name>
    <name type="common">Fruit fly</name>
    <dbReference type="NCBI Taxonomy" id="7240"/>
    <lineage>
        <taxon>Eukaryota</taxon>
        <taxon>Metazoa</taxon>
        <taxon>Ecdysozoa</taxon>
        <taxon>Arthropoda</taxon>
        <taxon>Hexapoda</taxon>
        <taxon>Insecta</taxon>
        <taxon>Pterygota</taxon>
        <taxon>Neoptera</taxon>
        <taxon>Endopterygota</taxon>
        <taxon>Diptera</taxon>
        <taxon>Brachycera</taxon>
        <taxon>Muscomorpha</taxon>
        <taxon>Ephydroidea</taxon>
        <taxon>Drosophilidae</taxon>
        <taxon>Drosophila</taxon>
        <taxon>Sophophora</taxon>
    </lineage>
</organism>
<keyword evidence="2" id="KW-1185">Reference proteome</keyword>
<dbReference type="Proteomes" id="UP000000304">
    <property type="component" value="Chromosome 2R"/>
</dbReference>
<dbReference type="AlphaFoldDB" id="B4QBM4"/>
<proteinExistence type="predicted"/>
<evidence type="ECO:0000313" key="2">
    <source>
        <dbReference type="Proteomes" id="UP000000304"/>
    </source>
</evidence>
<dbReference type="OMA" id="MAVTATH"/>